<name>A0A2H5QRI6_CITUN</name>
<feature type="region of interest" description="Disordered" evidence="1">
    <location>
        <begin position="187"/>
        <end position="208"/>
    </location>
</feature>
<feature type="region of interest" description="Disordered" evidence="1">
    <location>
        <begin position="381"/>
        <end position="520"/>
    </location>
</feature>
<evidence type="ECO:0000313" key="2">
    <source>
        <dbReference type="EMBL" id="GAY67238.1"/>
    </source>
</evidence>
<feature type="compositionally biased region" description="Polar residues" evidence="1">
    <location>
        <begin position="494"/>
        <end position="514"/>
    </location>
</feature>
<accession>A0A2H5QRI6</accession>
<proteinExistence type="predicted"/>
<evidence type="ECO:0000256" key="1">
    <source>
        <dbReference type="SAM" id="MobiDB-lite"/>
    </source>
</evidence>
<reference evidence="2 3" key="1">
    <citation type="journal article" date="2017" name="Front. Genet.">
        <title>Draft sequencing of the heterozygous diploid genome of Satsuma (Citrus unshiu Marc.) using a hybrid assembly approach.</title>
        <authorList>
            <person name="Shimizu T."/>
            <person name="Tanizawa Y."/>
            <person name="Mochizuki T."/>
            <person name="Nagasaki H."/>
            <person name="Yoshioka T."/>
            <person name="Toyoda A."/>
            <person name="Fujiyama A."/>
            <person name="Kaminuma E."/>
            <person name="Nakamura Y."/>
        </authorList>
    </citation>
    <scope>NUCLEOTIDE SEQUENCE [LARGE SCALE GENOMIC DNA]</scope>
    <source>
        <strain evidence="3">cv. Miyagawa wase</strain>
    </source>
</reference>
<keyword evidence="3" id="KW-1185">Reference proteome</keyword>
<sequence>MHLYLGGVHSILTLHRRKGLPVTARLALLDTRFKEYQHAVIGTAPTTLHAVSVLLTFYPKFNLSLDDPNLPTTLKVQIQIQGAEQIVSSKMATLHHQLVYRLQNHALDLPTPQTTSDALMILVDSSESIHSIVQIPRQIQKQELLKLMPLEWLSNYENFHKNSQLVQTTDAHFEKIADGTVKLTFQSPSTSQTPIVSHSPSEQSTPRNSFSYSSMITIVSTAQENLPIHGFASDGYPIYPKKINGHFLWDVPGSHMCGPYCPCLEEEDDDDFNRHPRGGKKKSHKLDPCHKKPPLPPDDPDSLTPLPIYRKGLRLCKQEANQPVLHSTPIQSYKQQPSLFTKSPSLPLHTPTFSAYQPFYTPSTTRQLVDYAKLFGLSHLKHTSTPAHPKPRSRPTKNQSPPAYHPTPTVPDPELSPELSQESQPTQKNKEPMHQYSSQILPHLSESEESSSSQTEDTSTNEESFTSSNSEKELADASSSSPPQTPIVEEADSDTNPTAPLLENSSTKPSNSPWFTLDDIPKVKWPAIF</sequence>
<feature type="compositionally biased region" description="Polar residues" evidence="1">
    <location>
        <begin position="418"/>
        <end position="427"/>
    </location>
</feature>
<organism evidence="2 3">
    <name type="scientific">Citrus unshiu</name>
    <name type="common">Satsuma mandarin</name>
    <name type="synonym">Citrus nobilis var. unshiu</name>
    <dbReference type="NCBI Taxonomy" id="55188"/>
    <lineage>
        <taxon>Eukaryota</taxon>
        <taxon>Viridiplantae</taxon>
        <taxon>Streptophyta</taxon>
        <taxon>Embryophyta</taxon>
        <taxon>Tracheophyta</taxon>
        <taxon>Spermatophyta</taxon>
        <taxon>Magnoliopsida</taxon>
        <taxon>eudicotyledons</taxon>
        <taxon>Gunneridae</taxon>
        <taxon>Pentapetalae</taxon>
        <taxon>rosids</taxon>
        <taxon>malvids</taxon>
        <taxon>Sapindales</taxon>
        <taxon>Rutaceae</taxon>
        <taxon>Aurantioideae</taxon>
        <taxon>Citrus</taxon>
    </lineage>
</organism>
<dbReference type="Proteomes" id="UP000236630">
    <property type="component" value="Unassembled WGS sequence"/>
</dbReference>
<gene>
    <name evidence="2" type="ORF">CUMW_254990</name>
</gene>
<dbReference type="InterPro" id="IPR028919">
    <property type="entry name" value="Viral_movement"/>
</dbReference>
<feature type="region of interest" description="Disordered" evidence="1">
    <location>
        <begin position="272"/>
        <end position="304"/>
    </location>
</feature>
<dbReference type="EMBL" id="BDQV01000673">
    <property type="protein sequence ID" value="GAY67238.1"/>
    <property type="molecule type" value="Genomic_DNA"/>
</dbReference>
<dbReference type="PANTHER" id="PTHR48435">
    <property type="entry name" value="POLYPROTEIN"/>
    <property type="match status" value="1"/>
</dbReference>
<dbReference type="AlphaFoldDB" id="A0A2H5QRI6"/>
<dbReference type="Pfam" id="PF01107">
    <property type="entry name" value="MP"/>
    <property type="match status" value="1"/>
</dbReference>
<comment type="caution">
    <text evidence="2">The sequence shown here is derived from an EMBL/GenBank/DDBJ whole genome shotgun (WGS) entry which is preliminary data.</text>
</comment>
<protein>
    <submittedName>
        <fullName evidence="2">Uncharacterized protein</fullName>
    </submittedName>
</protein>
<evidence type="ECO:0000313" key="3">
    <source>
        <dbReference type="Proteomes" id="UP000236630"/>
    </source>
</evidence>
<feature type="compositionally biased region" description="Basic residues" evidence="1">
    <location>
        <begin position="275"/>
        <end position="284"/>
    </location>
</feature>
<feature type="compositionally biased region" description="Low complexity" evidence="1">
    <location>
        <begin position="450"/>
        <end position="469"/>
    </location>
</feature>
<dbReference type="InterPro" id="IPR053098">
    <property type="entry name" value="Petuviruses_polyprotein"/>
</dbReference>
<dbReference type="PANTHER" id="PTHR48435:SF1">
    <property type="entry name" value="POLYPROTEIN"/>
    <property type="match status" value="1"/>
</dbReference>